<dbReference type="AlphaFoldDB" id="A0AAV4N5H5"/>
<sequence length="91" mass="10243">MNSALARLGGIFFIASADVGLAIYNRYAVEQHGPPVSSRCSLDRSFSRTHNRATCPENFEQKLHEQVLWWVALGVYAACTLFAVLFNIFNY</sequence>
<evidence type="ECO:0000256" key="2">
    <source>
        <dbReference type="SAM" id="Phobius"/>
    </source>
</evidence>
<comment type="caution">
    <text evidence="3">The sequence shown here is derived from an EMBL/GenBank/DDBJ whole genome shotgun (WGS) entry which is preliminary data.</text>
</comment>
<accession>A0AAV4N5H5</accession>
<organism evidence="3 4">
    <name type="scientific">Caerostris extrusa</name>
    <name type="common">Bark spider</name>
    <name type="synonym">Caerostris bankana</name>
    <dbReference type="NCBI Taxonomy" id="172846"/>
    <lineage>
        <taxon>Eukaryota</taxon>
        <taxon>Metazoa</taxon>
        <taxon>Ecdysozoa</taxon>
        <taxon>Arthropoda</taxon>
        <taxon>Chelicerata</taxon>
        <taxon>Arachnida</taxon>
        <taxon>Araneae</taxon>
        <taxon>Araneomorphae</taxon>
        <taxon>Entelegynae</taxon>
        <taxon>Araneoidea</taxon>
        <taxon>Araneidae</taxon>
        <taxon>Caerostris</taxon>
    </lineage>
</organism>
<evidence type="ECO:0000256" key="1">
    <source>
        <dbReference type="ARBA" id="ARBA00009045"/>
    </source>
</evidence>
<dbReference type="PANTHER" id="PTHR45840:SF2">
    <property type="entry name" value="PROTEIN RHOMBOID-RELATED"/>
    <property type="match status" value="1"/>
</dbReference>
<keyword evidence="2" id="KW-0812">Transmembrane</keyword>
<keyword evidence="3" id="KW-0645">Protease</keyword>
<keyword evidence="2" id="KW-1133">Transmembrane helix</keyword>
<dbReference type="InterPro" id="IPR051739">
    <property type="entry name" value="Rhomboid_IM_Serine_Proteases"/>
</dbReference>
<keyword evidence="4" id="KW-1185">Reference proteome</keyword>
<reference evidence="3 4" key="1">
    <citation type="submission" date="2021-06" db="EMBL/GenBank/DDBJ databases">
        <title>Caerostris extrusa draft genome.</title>
        <authorList>
            <person name="Kono N."/>
            <person name="Arakawa K."/>
        </authorList>
    </citation>
    <scope>NUCLEOTIDE SEQUENCE [LARGE SCALE GENOMIC DNA]</scope>
</reference>
<gene>
    <name evidence="3" type="primary">rho</name>
    <name evidence="3" type="ORF">CEXT_412961</name>
</gene>
<name>A0AAV4N5H5_CAEEX</name>
<feature type="transmembrane region" description="Helical" evidence="2">
    <location>
        <begin position="67"/>
        <end position="89"/>
    </location>
</feature>
<evidence type="ECO:0000313" key="4">
    <source>
        <dbReference type="Proteomes" id="UP001054945"/>
    </source>
</evidence>
<proteinExistence type="inferred from homology"/>
<dbReference type="Proteomes" id="UP001054945">
    <property type="component" value="Unassembled WGS sequence"/>
</dbReference>
<protein>
    <submittedName>
        <fullName evidence="3">Rhomboid protease</fullName>
    </submittedName>
</protein>
<dbReference type="EMBL" id="BPLR01002997">
    <property type="protein sequence ID" value="GIX80077.1"/>
    <property type="molecule type" value="Genomic_DNA"/>
</dbReference>
<keyword evidence="3" id="KW-0378">Hydrolase</keyword>
<evidence type="ECO:0000313" key="3">
    <source>
        <dbReference type="EMBL" id="GIX80077.1"/>
    </source>
</evidence>
<dbReference type="PANTHER" id="PTHR45840">
    <property type="entry name" value="RHOMBOID-RELATED PROTEIN"/>
    <property type="match status" value="1"/>
</dbReference>
<comment type="similarity">
    <text evidence="1">Belongs to the peptidase S54 family.</text>
</comment>
<dbReference type="GO" id="GO:0006508">
    <property type="term" value="P:proteolysis"/>
    <property type="evidence" value="ECO:0007669"/>
    <property type="project" value="UniProtKB-KW"/>
</dbReference>
<dbReference type="GO" id="GO:0004252">
    <property type="term" value="F:serine-type endopeptidase activity"/>
    <property type="evidence" value="ECO:0007669"/>
    <property type="project" value="TreeGrafter"/>
</dbReference>
<keyword evidence="2" id="KW-0472">Membrane</keyword>